<keyword evidence="7 13" id="KW-0472">Membrane</keyword>
<comment type="subunit">
    <text evidence="13">Heterodimer of a large membrane-associated beta subunit and a small pyruvoyl-containing alpha subunit.</text>
</comment>
<dbReference type="GO" id="GO:0016540">
    <property type="term" value="P:protein autoprocessing"/>
    <property type="evidence" value="ECO:0007669"/>
    <property type="project" value="UniProtKB-UniRule"/>
</dbReference>
<evidence type="ECO:0000313" key="15">
    <source>
        <dbReference type="Proteomes" id="UP000007110"/>
    </source>
</evidence>
<keyword evidence="8 13" id="KW-0594">Phospholipid biosynthesis</keyword>
<dbReference type="GeneID" id="593856"/>
<feature type="active site" description="Charge relay system; for autoendoproteolytic cleavage activity" evidence="13">
    <location>
        <position position="276"/>
    </location>
</feature>
<evidence type="ECO:0000256" key="1">
    <source>
        <dbReference type="ARBA" id="ARBA00005189"/>
    </source>
</evidence>
<sequence length="424" mass="48492">MEVLVLLGHIPAFLSIFLTVQAWYFIYVNFLPFVGQLPYLKRVNPYKACLRIGYILLPWCEFLDVKIRVPDSAEDEDIDLGDHEESHTSFKNKDGLIDSDLDYAEEQIAAYRNFFVNLYRILPFRSLSRLWGRVNSLEVPLFLRAPMYSLYVRLFNCNLSEALVEDLKQYRNLQDFFMRELKPDVRPVDAHHMLVSPCDGRVLHFGKVEKSKLEQVKGITYSLKDFLGPNSTNSDTVGNEYEVSDEDYHSSLCQKEGTSLYHCVIYLAPGDYHRFHSPTDWTAHHRRHFPGELLSVNPGIARWVRGLFNFNERVCITGDWQHGFFSFTAVGATNVGSISFYCDEELCTNLTGKCKPGAYYDKSLKSCRKERGDHDDGVAMTKGTGIGSFNLGSTIVLVFEAPKDFNFVFNSGDKIRLGERLGSL</sequence>
<keyword evidence="13" id="KW-0865">Zymogen</keyword>
<dbReference type="EC" id="4.1.1.65" evidence="13"/>
<dbReference type="Proteomes" id="UP000007110">
    <property type="component" value="Unassembled WGS sequence"/>
</dbReference>
<evidence type="ECO:0000256" key="11">
    <source>
        <dbReference type="ARBA" id="ARBA00023317"/>
    </source>
</evidence>
<comment type="subcellular location">
    <molecule>Phosphatidylserine decarboxylase alpha chain</molecule>
    <subcellularLocation>
        <location evidence="13">Mitochondrion inner membrane</location>
        <topology evidence="13">Peripheral membrane protein</topology>
        <orientation evidence="13">Intermembrane side</orientation>
    </subcellularLocation>
    <text evidence="13">Anchored to the mitochondrial inner membrane through its interaction with the integral membrane beta chain.</text>
</comment>
<dbReference type="InterPro" id="IPR003817">
    <property type="entry name" value="PS_Dcarbxylase"/>
</dbReference>
<keyword evidence="5 13" id="KW-1133">Transmembrane helix</keyword>
<feature type="chain" id="PRO_5029991713" description="Phosphatidylserine decarboxylase alpha chain" evidence="13">
    <location>
        <begin position="393"/>
        <end position="424"/>
    </location>
</feature>
<comment type="PTM">
    <text evidence="13">Is synthesized initially as an inactive proenzyme. Formation of the active enzyme involves a self-maturation process in which the active site pyruvoyl group is generated from an internal serine residue via an autocatalytic post-translational modification. Two non-identical subunits are generated from the proenzyme in this reaction, and the pyruvate is formed at the N-terminus of the alpha chain, which is derived from the carboxyl end of the proenzyme. The autoendoproteolytic cleavage occurs by a canonical serine protease mechanism, in which the side chain hydroxyl group of the serine supplies its oxygen atom to form the C-terminus of the beta chain, while the remainder of the serine residue undergoes an oxidative deamination to produce ammonia and the pyruvoyl prosthetic group on the alpha chain. During this reaction, the Ser that is part of the protease active site of the proenzyme becomes the pyruvoyl prosthetic group, which constitutes an essential element of the active site of the mature decarboxylase.</text>
</comment>
<organism evidence="14 15">
    <name type="scientific">Strongylocentrotus purpuratus</name>
    <name type="common">Purple sea urchin</name>
    <dbReference type="NCBI Taxonomy" id="7668"/>
    <lineage>
        <taxon>Eukaryota</taxon>
        <taxon>Metazoa</taxon>
        <taxon>Echinodermata</taxon>
        <taxon>Eleutherozoa</taxon>
        <taxon>Echinozoa</taxon>
        <taxon>Echinoidea</taxon>
        <taxon>Euechinoidea</taxon>
        <taxon>Echinacea</taxon>
        <taxon>Camarodonta</taxon>
        <taxon>Echinidea</taxon>
        <taxon>Strongylocentrotidae</taxon>
        <taxon>Strongylocentrotus</taxon>
    </lineage>
</organism>
<evidence type="ECO:0000256" key="4">
    <source>
        <dbReference type="ARBA" id="ARBA00022793"/>
    </source>
</evidence>
<feature type="site" description="Cleavage (non-hydrolytic); by autocatalysis" evidence="13">
    <location>
        <begin position="392"/>
        <end position="393"/>
    </location>
</feature>
<dbReference type="UniPathway" id="UPA00558">
    <property type="reaction ID" value="UER00616"/>
</dbReference>
<evidence type="ECO:0000256" key="2">
    <source>
        <dbReference type="ARBA" id="ARBA00022516"/>
    </source>
</evidence>
<dbReference type="RefSeq" id="XP_798408.4">
    <property type="nucleotide sequence ID" value="XM_793315.5"/>
</dbReference>
<dbReference type="CTD" id="23761"/>
<comment type="cofactor">
    <cofactor evidence="13">
        <name>pyruvate</name>
        <dbReference type="ChEBI" id="CHEBI:15361"/>
    </cofactor>
    <text evidence="13">Binds 1 pyruvoyl group covalently per subunit.</text>
</comment>
<dbReference type="GO" id="GO:0005739">
    <property type="term" value="C:mitochondrion"/>
    <property type="evidence" value="ECO:0000318"/>
    <property type="project" value="GO_Central"/>
</dbReference>
<comment type="subcellular location">
    <molecule>Phosphatidylserine decarboxylase beta chain</molecule>
    <subcellularLocation>
        <location evidence="13">Mitochondrion inner membrane</location>
        <topology evidence="13">Single-pass membrane protein</topology>
        <orientation evidence="13">Intermembrane side</orientation>
    </subcellularLocation>
</comment>
<dbReference type="HAMAP" id="MF_03208">
    <property type="entry name" value="PS_decarb_PSD_B_type1_euk"/>
    <property type="match status" value="1"/>
</dbReference>
<dbReference type="InParanoid" id="A0A7M7RHA8"/>
<evidence type="ECO:0000256" key="7">
    <source>
        <dbReference type="ARBA" id="ARBA00023136"/>
    </source>
</evidence>
<keyword evidence="11 13" id="KW-0670">Pyruvate</keyword>
<dbReference type="PANTHER" id="PTHR10067">
    <property type="entry name" value="PHOSPHATIDYLSERINE DECARBOXYLASE"/>
    <property type="match status" value="1"/>
</dbReference>
<feature type="topological domain" description="Mitochondrial intermembrane" evidence="13">
    <location>
        <begin position="68"/>
        <end position="424"/>
    </location>
</feature>
<keyword evidence="4 13" id="KW-0210">Decarboxylase</keyword>
<reference evidence="15" key="1">
    <citation type="submission" date="2015-02" db="EMBL/GenBank/DDBJ databases">
        <title>Genome sequencing for Strongylocentrotus purpuratus.</title>
        <authorList>
            <person name="Murali S."/>
            <person name="Liu Y."/>
            <person name="Vee V."/>
            <person name="English A."/>
            <person name="Wang M."/>
            <person name="Skinner E."/>
            <person name="Han Y."/>
            <person name="Muzny D.M."/>
            <person name="Worley K.C."/>
            <person name="Gibbs R.A."/>
        </authorList>
    </citation>
    <scope>NUCLEOTIDE SEQUENCE</scope>
</reference>
<comment type="pathway">
    <text evidence="1">Lipid metabolism.</text>
</comment>
<dbReference type="EnsemblMetazoa" id="XM_793315">
    <property type="protein sequence ID" value="XP_798408"/>
    <property type="gene ID" value="LOC593856"/>
</dbReference>
<keyword evidence="3 13" id="KW-0812">Transmembrane</keyword>
<feature type="active site" description="Schiff-base intermediate with substrate; via pyruvic acid; for decarboxylase activity" evidence="13">
    <location>
        <position position="393"/>
    </location>
</feature>
<evidence type="ECO:0000256" key="8">
    <source>
        <dbReference type="ARBA" id="ARBA00023209"/>
    </source>
</evidence>
<comment type="function">
    <text evidence="12">Catalyzes the formation of phosphatidylethanolamine (PtdEtn) from phosphatidylserine (PtdSer). Plays a central role in phospholipid metabolism and in the interorganelle trafficking of phosphatidylserine. May be involved in lipid droplet biogenesis at the endoplasmic reticulum membrane.</text>
</comment>
<dbReference type="OrthoDB" id="4330at2759"/>
<protein>
    <recommendedName>
        <fullName evidence="13">Phosphatidylserine decarboxylase proenzyme, mitochondrial</fullName>
        <ecNumber evidence="13">4.1.1.65</ecNumber>
    </recommendedName>
    <component>
        <recommendedName>
            <fullName evidence="13">Phosphatidylserine decarboxylase beta chain</fullName>
        </recommendedName>
    </component>
    <component>
        <recommendedName>
            <fullName evidence="13">Phosphatidylserine decarboxylase alpha chain</fullName>
        </recommendedName>
    </component>
</protein>
<keyword evidence="15" id="KW-1185">Reference proteome</keyword>
<dbReference type="FunCoup" id="A0A7M7RHA8">
    <property type="interactions" value="1982"/>
</dbReference>
<dbReference type="AlphaFoldDB" id="A0A7M7RHA8"/>
<dbReference type="NCBIfam" id="TIGR00163">
    <property type="entry name" value="PS_decarb"/>
    <property type="match status" value="1"/>
</dbReference>
<evidence type="ECO:0000256" key="12">
    <source>
        <dbReference type="ARBA" id="ARBA00045136"/>
    </source>
</evidence>
<keyword evidence="13" id="KW-0999">Mitochondrion inner membrane</keyword>
<keyword evidence="10 13" id="KW-1208">Phospholipid metabolism</keyword>
<keyword evidence="9 13" id="KW-0456">Lyase</keyword>
<comment type="similarity">
    <text evidence="13">Belongs to the phosphatidylserine decarboxylase family. PSD-B subfamily. Eukaryotic type I sub-subfamily.</text>
</comment>
<accession>A0A7M7RHA8</accession>
<dbReference type="GO" id="GO:0005743">
    <property type="term" value="C:mitochondrial inner membrane"/>
    <property type="evidence" value="ECO:0007669"/>
    <property type="project" value="UniProtKB-SubCell"/>
</dbReference>
<feature type="topological domain" description="Mitochondrial matrix" evidence="13">
    <location>
        <begin position="1"/>
        <end position="48"/>
    </location>
</feature>
<dbReference type="InterPro" id="IPR033661">
    <property type="entry name" value="PSD_type1_euk"/>
</dbReference>
<comment type="pathway">
    <text evidence="13">Phospholipid metabolism; phosphatidylethanolamine biosynthesis; phosphatidylethanolamine from CDP-diacylglycerol: step 2/2.</text>
</comment>
<comment type="catalytic activity">
    <reaction evidence="13">
        <text>a 1,2-diacyl-sn-glycero-3-phospho-L-serine + H(+) = a 1,2-diacyl-sn-glycero-3-phosphoethanolamine + CO2</text>
        <dbReference type="Rhea" id="RHEA:20828"/>
        <dbReference type="ChEBI" id="CHEBI:15378"/>
        <dbReference type="ChEBI" id="CHEBI:16526"/>
        <dbReference type="ChEBI" id="CHEBI:57262"/>
        <dbReference type="ChEBI" id="CHEBI:64612"/>
        <dbReference type="EC" id="4.1.1.65"/>
    </reaction>
</comment>
<evidence type="ECO:0000256" key="6">
    <source>
        <dbReference type="ARBA" id="ARBA00023098"/>
    </source>
</evidence>
<evidence type="ECO:0000256" key="10">
    <source>
        <dbReference type="ARBA" id="ARBA00023264"/>
    </source>
</evidence>
<evidence type="ECO:0000313" key="14">
    <source>
        <dbReference type="EnsemblMetazoa" id="XP_798408"/>
    </source>
</evidence>
<feature type="modified residue" description="Pyruvic acid (Ser); by autocatalysis" evidence="13">
    <location>
        <position position="393"/>
    </location>
</feature>
<keyword evidence="2 13" id="KW-0444">Lipid biosynthesis</keyword>
<feature type="chain" id="PRO_5029991712" description="Phosphatidylserine decarboxylase beta chain" evidence="13">
    <location>
        <begin position="1"/>
        <end position="392"/>
    </location>
</feature>
<evidence type="ECO:0000256" key="5">
    <source>
        <dbReference type="ARBA" id="ARBA00022989"/>
    </source>
</evidence>
<dbReference type="InterPro" id="IPR033177">
    <property type="entry name" value="PSD-B"/>
</dbReference>
<evidence type="ECO:0000256" key="3">
    <source>
        <dbReference type="ARBA" id="ARBA00022692"/>
    </source>
</evidence>
<evidence type="ECO:0000256" key="9">
    <source>
        <dbReference type="ARBA" id="ARBA00023239"/>
    </source>
</evidence>
<proteinExistence type="inferred from homology"/>
<dbReference type="PANTHER" id="PTHR10067:SF6">
    <property type="entry name" value="PHOSPHATIDYLSERINE DECARBOXYLASE PROENZYME, MITOCHONDRIAL"/>
    <property type="match status" value="1"/>
</dbReference>
<dbReference type="GO" id="GO:0004609">
    <property type="term" value="F:phosphatidylserine decarboxylase activity"/>
    <property type="evidence" value="ECO:0000318"/>
    <property type="project" value="GO_Central"/>
</dbReference>
<reference evidence="14" key="2">
    <citation type="submission" date="2021-01" db="UniProtKB">
        <authorList>
            <consortium name="EnsemblMetazoa"/>
        </authorList>
    </citation>
    <scope>IDENTIFICATION</scope>
</reference>
<dbReference type="KEGG" id="spu:593856"/>
<keyword evidence="6 13" id="KW-0443">Lipid metabolism</keyword>
<evidence type="ECO:0000256" key="13">
    <source>
        <dbReference type="HAMAP-Rule" id="MF_03208"/>
    </source>
</evidence>
<name>A0A7M7RHA8_STRPU</name>
<feature type="active site" description="Charge relay system; for autoendoproteolytic cleavage activity" evidence="13">
    <location>
        <position position="393"/>
    </location>
</feature>
<dbReference type="GO" id="GO:0006646">
    <property type="term" value="P:phosphatidylethanolamine biosynthetic process"/>
    <property type="evidence" value="ECO:0000318"/>
    <property type="project" value="GO_Central"/>
</dbReference>
<keyword evidence="13" id="KW-0496">Mitochondrion</keyword>
<dbReference type="Pfam" id="PF02666">
    <property type="entry name" value="PS_Dcarbxylase"/>
    <property type="match status" value="1"/>
</dbReference>
<feature type="active site" description="Charge relay system; for autoendoproteolytic cleavage activity" evidence="13">
    <location>
        <position position="199"/>
    </location>
</feature>